<dbReference type="Gene3D" id="1.20.1280.250">
    <property type="match status" value="1"/>
</dbReference>
<feature type="domain" description="Elongation factor G-binding protein N-terminal" evidence="1">
    <location>
        <begin position="4"/>
        <end position="86"/>
    </location>
</feature>
<dbReference type="RefSeq" id="WP_204695350.1">
    <property type="nucleotide sequence ID" value="NZ_JAFBEC010000001.1"/>
</dbReference>
<evidence type="ECO:0000313" key="3">
    <source>
        <dbReference type="Proteomes" id="UP000741863"/>
    </source>
</evidence>
<proteinExistence type="predicted"/>
<dbReference type="InterPro" id="IPR010841">
    <property type="entry name" value="EF-G-binding_N"/>
</dbReference>
<dbReference type="Pfam" id="PF07299">
    <property type="entry name" value="EF-G-binding_N"/>
    <property type="match status" value="1"/>
</dbReference>
<evidence type="ECO:0000313" key="2">
    <source>
        <dbReference type="EMBL" id="MBM7631164.1"/>
    </source>
</evidence>
<dbReference type="CDD" id="cd16342">
    <property type="entry name" value="FusC_FusB"/>
    <property type="match status" value="1"/>
</dbReference>
<dbReference type="Proteomes" id="UP000741863">
    <property type="component" value="Unassembled WGS sequence"/>
</dbReference>
<gene>
    <name evidence="2" type="ORF">JOD17_000255</name>
</gene>
<dbReference type="EMBL" id="JAFBEC010000001">
    <property type="protein sequence ID" value="MBM7631164.1"/>
    <property type="molecule type" value="Genomic_DNA"/>
</dbReference>
<accession>A0ABS2P6Z2</accession>
<keyword evidence="3" id="KW-1185">Reference proteome</keyword>
<evidence type="ECO:0000259" key="1">
    <source>
        <dbReference type="Pfam" id="PF07299"/>
    </source>
</evidence>
<comment type="caution">
    <text evidence="2">The sequence shown here is derived from an EMBL/GenBank/DDBJ whole genome shotgun (WGS) entry which is preliminary data.</text>
</comment>
<sequence>MEAFIRNDQYNEWKYQVNKLVYNQATLNDDDVLEAVQSLAIEQIAEQFVMLSNEQNKLITLTAQLNDEGDAQLFLDQIASLIIPFPAINNTQITQLFPKAKLGRMSIQESERKFSSYISWDDTGQQKRYIIAYVDHKHVGIEGRLHTRTVHGVCSICNHHAATRQFTTSYKERGDEGNYTSYSQYVCSDTRQCNENIRVLDHLYTFISKMTK</sequence>
<reference evidence="2 3" key="1">
    <citation type="submission" date="2021-01" db="EMBL/GenBank/DDBJ databases">
        <title>Genomic Encyclopedia of Type Strains, Phase IV (KMG-IV): sequencing the most valuable type-strain genomes for metagenomic binning, comparative biology and taxonomic classification.</title>
        <authorList>
            <person name="Goeker M."/>
        </authorList>
    </citation>
    <scope>NUCLEOTIDE SEQUENCE [LARGE SCALE GENOMIC DNA]</scope>
    <source>
        <strain evidence="2 3">DSM 25540</strain>
    </source>
</reference>
<protein>
    <recommendedName>
        <fullName evidence="1">Elongation factor G-binding protein N-terminal domain-containing protein</fullName>
    </recommendedName>
</protein>
<dbReference type="InterPro" id="IPR038344">
    <property type="entry name" value="EF-G_N_sf"/>
</dbReference>
<organism evidence="2 3">
    <name type="scientific">Geomicrobium sediminis</name>
    <dbReference type="NCBI Taxonomy" id="1347788"/>
    <lineage>
        <taxon>Bacteria</taxon>
        <taxon>Bacillati</taxon>
        <taxon>Bacillota</taxon>
        <taxon>Bacilli</taxon>
        <taxon>Bacillales</taxon>
        <taxon>Geomicrobium</taxon>
    </lineage>
</organism>
<name>A0ABS2P6Z2_9BACL</name>